<dbReference type="PROSITE" id="PS51257">
    <property type="entry name" value="PROKAR_LIPOPROTEIN"/>
    <property type="match status" value="1"/>
</dbReference>
<dbReference type="Gene3D" id="2.40.30.170">
    <property type="match status" value="1"/>
</dbReference>
<feature type="chain" id="PRO_5001524801" evidence="3">
    <location>
        <begin position="32"/>
        <end position="359"/>
    </location>
</feature>
<accession>A0A023WP96</accession>
<evidence type="ECO:0000256" key="3">
    <source>
        <dbReference type="SAM" id="SignalP"/>
    </source>
</evidence>
<dbReference type="PATRIC" id="fig|316.97.peg.639"/>
<dbReference type="NCBIfam" id="TIGR01730">
    <property type="entry name" value="RND_mfp"/>
    <property type="match status" value="1"/>
</dbReference>
<dbReference type="EMBL" id="CP007509">
    <property type="protein sequence ID" value="AHY41505.1"/>
    <property type="molecule type" value="Genomic_DNA"/>
</dbReference>
<dbReference type="SUPFAM" id="SSF111369">
    <property type="entry name" value="HlyD-like secretion proteins"/>
    <property type="match status" value="1"/>
</dbReference>
<feature type="signal peptide" evidence="3">
    <location>
        <begin position="1"/>
        <end position="31"/>
    </location>
</feature>
<dbReference type="Gene3D" id="2.40.50.100">
    <property type="match status" value="1"/>
</dbReference>
<dbReference type="Gene3D" id="1.10.287.470">
    <property type="entry name" value="Helix hairpin bin"/>
    <property type="match status" value="1"/>
</dbReference>
<keyword evidence="2" id="KW-0175">Coiled coil</keyword>
<dbReference type="InterPro" id="IPR006143">
    <property type="entry name" value="RND_pump_MFP"/>
</dbReference>
<proteinExistence type="inferred from homology"/>
<sequence length="359" mass="39404">MTSTRAFPASRAWLTIIVCALPLLGGCSSEAEPAPEPPRVALVEPLRPAEPKAEALRFSGVVQSVTTTQLSFEVAGRIERILIDEGTRVRRGQPLAQLDRTDYRLQMREAEARLRQLEADLARKRTLLAEGILAPAAIEALEANTVAARVARDSAQRDLDHSTLNAPFDGVVARRLAEPDMVVAVGTPVFEMQDNRHIEVSVDLPESAALSIPLGPELEAEAELVIADLRLPLRYKEHSTQPREGARTYRLVLQGEPPEDFNLLPGMAMRVSLQRPALPQTADDGFRLPLSALQTGSDGKHFIWQADDGRARRHPVQLQRVDGDQALIRGDALQAQMPIIVAGGSKLHDDQPIEARERN</sequence>
<feature type="coiled-coil region" evidence="2">
    <location>
        <begin position="100"/>
        <end position="127"/>
    </location>
</feature>
<reference evidence="4 5" key="1">
    <citation type="submission" date="2014-03" db="EMBL/GenBank/DDBJ databases">
        <title>Complete genome sequence of Pseudomonas stutzeri 19SMN4.</title>
        <authorList>
            <person name="Brunet-Galmes I."/>
            <person name="Nogales B."/>
            <person name="Busquets A."/>
            <person name="Pena A."/>
            <person name="Gomila M."/>
            <person name="Garcia-Valdes E."/>
            <person name="Lalucat J."/>
            <person name="Bennasar A."/>
            <person name="Bosch R."/>
        </authorList>
    </citation>
    <scope>NUCLEOTIDE SEQUENCE [LARGE SCALE GENOMIC DNA]</scope>
    <source>
        <strain evidence="4 5">19SMN4</strain>
    </source>
</reference>
<dbReference type="GO" id="GO:1990281">
    <property type="term" value="C:efflux pump complex"/>
    <property type="evidence" value="ECO:0007669"/>
    <property type="project" value="TreeGrafter"/>
</dbReference>
<name>A0A023WP96_STUST</name>
<organism evidence="4 5">
    <name type="scientific">Stutzerimonas stutzeri</name>
    <name type="common">Pseudomonas stutzeri</name>
    <dbReference type="NCBI Taxonomy" id="316"/>
    <lineage>
        <taxon>Bacteria</taxon>
        <taxon>Pseudomonadati</taxon>
        <taxon>Pseudomonadota</taxon>
        <taxon>Gammaproteobacteria</taxon>
        <taxon>Pseudomonadales</taxon>
        <taxon>Pseudomonadaceae</taxon>
        <taxon>Stutzerimonas</taxon>
    </lineage>
</organism>
<evidence type="ECO:0000313" key="5">
    <source>
        <dbReference type="Proteomes" id="UP000025238"/>
    </source>
</evidence>
<dbReference type="Gene3D" id="2.40.420.20">
    <property type="match status" value="1"/>
</dbReference>
<dbReference type="GO" id="GO:0015562">
    <property type="term" value="F:efflux transmembrane transporter activity"/>
    <property type="evidence" value="ECO:0007669"/>
    <property type="project" value="TreeGrafter"/>
</dbReference>
<dbReference type="AlphaFoldDB" id="A0A023WP96"/>
<keyword evidence="3" id="KW-0732">Signal</keyword>
<evidence type="ECO:0000256" key="2">
    <source>
        <dbReference type="SAM" id="Coils"/>
    </source>
</evidence>
<comment type="similarity">
    <text evidence="1">Belongs to the membrane fusion protein (MFP) (TC 8.A.1) family.</text>
</comment>
<evidence type="ECO:0000313" key="4">
    <source>
        <dbReference type="EMBL" id="AHY41505.1"/>
    </source>
</evidence>
<dbReference type="PANTHER" id="PTHR30469">
    <property type="entry name" value="MULTIDRUG RESISTANCE PROTEIN MDTA"/>
    <property type="match status" value="1"/>
</dbReference>
<evidence type="ECO:0000256" key="1">
    <source>
        <dbReference type="ARBA" id="ARBA00009477"/>
    </source>
</evidence>
<protein>
    <submittedName>
        <fullName evidence="4">RND transporter MFP subunit</fullName>
    </submittedName>
</protein>
<gene>
    <name evidence="4" type="ORF">UIB01_03150</name>
</gene>
<dbReference type="Proteomes" id="UP000025238">
    <property type="component" value="Chromosome"/>
</dbReference>
<dbReference type="OrthoDB" id="9806939at2"/>
<dbReference type="KEGG" id="pstu:UIB01_03150"/>